<keyword evidence="6 8" id="KW-1133">Transmembrane helix</keyword>
<evidence type="ECO:0000313" key="10">
    <source>
        <dbReference type="Proteomes" id="UP000236161"/>
    </source>
</evidence>
<dbReference type="GO" id="GO:0009791">
    <property type="term" value="P:post-embryonic development"/>
    <property type="evidence" value="ECO:0007669"/>
    <property type="project" value="UniProtKB-ARBA"/>
</dbReference>
<dbReference type="Proteomes" id="UP000236161">
    <property type="component" value="Unassembled WGS sequence"/>
</dbReference>
<evidence type="ECO:0000256" key="2">
    <source>
        <dbReference type="ARBA" id="ARBA00004502"/>
    </source>
</evidence>
<evidence type="ECO:0000256" key="1">
    <source>
        <dbReference type="ARBA" id="ARBA00004141"/>
    </source>
</evidence>
<dbReference type="InterPro" id="IPR000136">
    <property type="entry name" value="Oleosin"/>
</dbReference>
<evidence type="ECO:0000256" key="3">
    <source>
        <dbReference type="ARBA" id="ARBA00010858"/>
    </source>
</evidence>
<proteinExistence type="inferred from homology"/>
<comment type="similarity">
    <text evidence="3">Belongs to the oleosin family.</text>
</comment>
<dbReference type="PANTHER" id="PTHR33203">
    <property type="entry name" value="OLEOSIN"/>
    <property type="match status" value="1"/>
</dbReference>
<keyword evidence="10" id="KW-1185">Reference proteome</keyword>
<dbReference type="GO" id="GO:0012511">
    <property type="term" value="C:monolayer-surrounded lipid storage body"/>
    <property type="evidence" value="ECO:0007669"/>
    <property type="project" value="InterPro"/>
</dbReference>
<dbReference type="GO" id="GO:0016020">
    <property type="term" value="C:membrane"/>
    <property type="evidence" value="ECO:0007669"/>
    <property type="project" value="UniProtKB-SubCell"/>
</dbReference>
<evidence type="ECO:0000256" key="7">
    <source>
        <dbReference type="ARBA" id="ARBA00023136"/>
    </source>
</evidence>
<feature type="transmembrane region" description="Helical" evidence="8">
    <location>
        <begin position="80"/>
        <end position="112"/>
    </location>
</feature>
<dbReference type="OrthoDB" id="2016943at2759"/>
<sequence length="162" mass="17098">MADRQAGPRPRPPVDFRSGGVRTLAQRIQDHSPTSSQVIGFLTLAISGAILLLLTGVTVTGATLGLIVLAPLLLLTSPVWVPAAVVGFLLLTVAATAVCAAVATVATATWLYRYFTGRHPVGSEQVNYARHRIADTASQVKDYAREYGGYLQSRIKDAAPGA</sequence>
<evidence type="ECO:0000256" key="8">
    <source>
        <dbReference type="SAM" id="Phobius"/>
    </source>
</evidence>
<dbReference type="PANTHER" id="PTHR33203:SF4">
    <property type="entry name" value="F27J15.22"/>
    <property type="match status" value="1"/>
</dbReference>
<dbReference type="EMBL" id="KZ451903">
    <property type="protein sequence ID" value="PKA64582.1"/>
    <property type="molecule type" value="Genomic_DNA"/>
</dbReference>
<evidence type="ECO:0000256" key="5">
    <source>
        <dbReference type="ARBA" id="ARBA00022692"/>
    </source>
</evidence>
<dbReference type="GO" id="GO:0019915">
    <property type="term" value="P:lipid storage"/>
    <property type="evidence" value="ECO:0007669"/>
    <property type="project" value="TreeGrafter"/>
</dbReference>
<dbReference type="GO" id="GO:0048608">
    <property type="term" value="P:reproductive structure development"/>
    <property type="evidence" value="ECO:0007669"/>
    <property type="project" value="UniProtKB-ARBA"/>
</dbReference>
<keyword evidence="4" id="KW-0551">Lipid droplet</keyword>
<comment type="subcellular location">
    <subcellularLocation>
        <location evidence="2">Lipid droplet</location>
    </subcellularLocation>
    <subcellularLocation>
        <location evidence="1">Membrane</location>
        <topology evidence="1">Multi-pass membrane protein</topology>
    </subcellularLocation>
</comment>
<protein>
    <submittedName>
        <fullName evidence="9">Oleosin 16 kDa</fullName>
    </submittedName>
</protein>
<evidence type="ECO:0000313" key="9">
    <source>
        <dbReference type="EMBL" id="PKA64582.1"/>
    </source>
</evidence>
<keyword evidence="7 8" id="KW-0472">Membrane</keyword>
<feature type="transmembrane region" description="Helical" evidence="8">
    <location>
        <begin position="41"/>
        <end position="74"/>
    </location>
</feature>
<evidence type="ECO:0000256" key="6">
    <source>
        <dbReference type="ARBA" id="ARBA00022989"/>
    </source>
</evidence>
<reference evidence="9 10" key="1">
    <citation type="journal article" date="2017" name="Nature">
        <title>The Apostasia genome and the evolution of orchids.</title>
        <authorList>
            <person name="Zhang G.Q."/>
            <person name="Liu K.W."/>
            <person name="Li Z."/>
            <person name="Lohaus R."/>
            <person name="Hsiao Y.Y."/>
            <person name="Niu S.C."/>
            <person name="Wang J.Y."/>
            <person name="Lin Y.C."/>
            <person name="Xu Q."/>
            <person name="Chen L.J."/>
            <person name="Yoshida K."/>
            <person name="Fujiwara S."/>
            <person name="Wang Z.W."/>
            <person name="Zhang Y.Q."/>
            <person name="Mitsuda N."/>
            <person name="Wang M."/>
            <person name="Liu G.H."/>
            <person name="Pecoraro L."/>
            <person name="Huang H.X."/>
            <person name="Xiao X.J."/>
            <person name="Lin M."/>
            <person name="Wu X.Y."/>
            <person name="Wu W.L."/>
            <person name="Chen Y.Y."/>
            <person name="Chang S.B."/>
            <person name="Sakamoto S."/>
            <person name="Ohme-Takagi M."/>
            <person name="Yagi M."/>
            <person name="Zeng S.J."/>
            <person name="Shen C.Y."/>
            <person name="Yeh C.M."/>
            <person name="Luo Y.B."/>
            <person name="Tsai W.C."/>
            <person name="Van de Peer Y."/>
            <person name="Liu Z.J."/>
        </authorList>
    </citation>
    <scope>NUCLEOTIDE SEQUENCE [LARGE SCALE GENOMIC DNA]</scope>
    <source>
        <strain evidence="10">cv. Shenzhen</strain>
        <tissue evidence="9">Stem</tissue>
    </source>
</reference>
<organism evidence="9 10">
    <name type="scientific">Apostasia shenzhenica</name>
    <dbReference type="NCBI Taxonomy" id="1088818"/>
    <lineage>
        <taxon>Eukaryota</taxon>
        <taxon>Viridiplantae</taxon>
        <taxon>Streptophyta</taxon>
        <taxon>Embryophyta</taxon>
        <taxon>Tracheophyta</taxon>
        <taxon>Spermatophyta</taxon>
        <taxon>Magnoliopsida</taxon>
        <taxon>Liliopsida</taxon>
        <taxon>Asparagales</taxon>
        <taxon>Orchidaceae</taxon>
        <taxon>Apostasioideae</taxon>
        <taxon>Apostasia</taxon>
    </lineage>
</organism>
<dbReference type="AlphaFoldDB" id="A0A2I0B9V4"/>
<dbReference type="STRING" id="1088818.A0A2I0B9V4"/>
<accession>A0A2I0B9V4</accession>
<name>A0A2I0B9V4_9ASPA</name>
<evidence type="ECO:0000256" key="4">
    <source>
        <dbReference type="ARBA" id="ARBA00022677"/>
    </source>
</evidence>
<dbReference type="Pfam" id="PF01277">
    <property type="entry name" value="Oleosin"/>
    <property type="match status" value="1"/>
</dbReference>
<gene>
    <name evidence="9" type="primary">OLE16</name>
    <name evidence="9" type="ORF">AXF42_Ash007328</name>
</gene>
<keyword evidence="5 8" id="KW-0812">Transmembrane</keyword>